<dbReference type="Gene3D" id="3.90.1720.10">
    <property type="entry name" value="endopeptidase domain like (from Nostoc punctiforme)"/>
    <property type="match status" value="1"/>
</dbReference>
<gene>
    <name evidence="2" type="ORF">MGAL_10B090299</name>
</gene>
<feature type="transmembrane region" description="Helical" evidence="1">
    <location>
        <begin position="345"/>
        <end position="369"/>
    </location>
</feature>
<feature type="transmembrane region" description="Helical" evidence="1">
    <location>
        <begin position="448"/>
        <end position="473"/>
    </location>
</feature>
<keyword evidence="1" id="KW-0812">Transmembrane</keyword>
<evidence type="ECO:0008006" key="4">
    <source>
        <dbReference type="Google" id="ProtNLM"/>
    </source>
</evidence>
<organism evidence="2 3">
    <name type="scientific">Mytilus galloprovincialis</name>
    <name type="common">Mediterranean mussel</name>
    <dbReference type="NCBI Taxonomy" id="29158"/>
    <lineage>
        <taxon>Eukaryota</taxon>
        <taxon>Metazoa</taxon>
        <taxon>Spiralia</taxon>
        <taxon>Lophotrochozoa</taxon>
        <taxon>Mollusca</taxon>
        <taxon>Bivalvia</taxon>
        <taxon>Autobranchia</taxon>
        <taxon>Pteriomorphia</taxon>
        <taxon>Mytilida</taxon>
        <taxon>Mytiloidea</taxon>
        <taxon>Mytilidae</taxon>
        <taxon>Mytilinae</taxon>
        <taxon>Mytilus</taxon>
    </lineage>
</organism>
<feature type="transmembrane region" description="Helical" evidence="1">
    <location>
        <begin position="375"/>
        <end position="392"/>
    </location>
</feature>
<comment type="caution">
    <text evidence="2">The sequence shown here is derived from an EMBL/GenBank/DDBJ whole genome shotgun (WGS) entry which is preliminary data.</text>
</comment>
<feature type="transmembrane region" description="Helical" evidence="1">
    <location>
        <begin position="306"/>
        <end position="333"/>
    </location>
</feature>
<keyword evidence="1" id="KW-1133">Transmembrane helix</keyword>
<evidence type="ECO:0000313" key="3">
    <source>
        <dbReference type="Proteomes" id="UP000596742"/>
    </source>
</evidence>
<evidence type="ECO:0000313" key="2">
    <source>
        <dbReference type="EMBL" id="VDI37930.1"/>
    </source>
</evidence>
<protein>
    <recommendedName>
        <fullName evidence="4">LRAT domain-containing protein</fullName>
    </recommendedName>
</protein>
<keyword evidence="1" id="KW-0472">Membrane</keyword>
<dbReference type="OrthoDB" id="6200346at2759"/>
<dbReference type="Proteomes" id="UP000596742">
    <property type="component" value="Unassembled WGS sequence"/>
</dbReference>
<proteinExistence type="predicted"/>
<keyword evidence="3" id="KW-1185">Reference proteome</keyword>
<accession>A0A8B6ESY0</accession>
<name>A0A8B6ESY0_MYTGA</name>
<dbReference type="AlphaFoldDB" id="A0A8B6ESY0"/>
<dbReference type="EMBL" id="UYJE01005520">
    <property type="protein sequence ID" value="VDI37930.1"/>
    <property type="molecule type" value="Genomic_DNA"/>
</dbReference>
<reference evidence="2" key="1">
    <citation type="submission" date="2018-11" db="EMBL/GenBank/DDBJ databases">
        <authorList>
            <person name="Alioto T."/>
            <person name="Alioto T."/>
        </authorList>
    </citation>
    <scope>NUCLEOTIDE SEQUENCE</scope>
</reference>
<sequence>MNELREIQETTLTTGTTEGENIKDFDDLYKRLKENRNTYFHFKIKRKLLTCCSYYHHFVLLEVIEPKEEDQNKETIKVIVAHYTSSKEIFTNNSKFGIGKFISETIIVEKQNKARHELFDFDYKSGGRLYLVESMSTVDHTIRERLYKRLGERMYDFGDNNCEHAVNYILTGKSESNESKSRPRCADLLSAAFGELKEFGLKVAMMIAIVSSLAGSLTRYSYVRLLIAGVAAERSDIGVNETCSNRLGDNIILEAKVLLDTHNEIPRFSEIQSSEDTISDVKASLNNPFLCEIAELLAMEALTKTFWLSVCMSVSVETMFLIKRILFVYIPLFEIQIKKDFFRMVLVRLIAGYLSIPIGILGGSVGQAYLSPPALYFFVFAFFASLIARYILTIVASYMYEFLYCCFCECCAFCCLDTDQNKTKKDVEIGCSSSDEERSNPKYTFKHYLCFGAAALSYLFCIVGIIVALYYFLD</sequence>
<evidence type="ECO:0000256" key="1">
    <source>
        <dbReference type="SAM" id="Phobius"/>
    </source>
</evidence>